<evidence type="ECO:0000256" key="7">
    <source>
        <dbReference type="RuleBase" id="RU003879"/>
    </source>
</evidence>
<evidence type="ECO:0000256" key="4">
    <source>
        <dbReference type="ARBA" id="ARBA00022692"/>
    </source>
</evidence>
<keyword evidence="4 7" id="KW-0812">Transmembrane</keyword>
<dbReference type="Pfam" id="PF02472">
    <property type="entry name" value="ExbD"/>
    <property type="match status" value="1"/>
</dbReference>
<evidence type="ECO:0000256" key="2">
    <source>
        <dbReference type="ARBA" id="ARBA00005811"/>
    </source>
</evidence>
<evidence type="ECO:0000313" key="10">
    <source>
        <dbReference type="Proteomes" id="UP001150830"/>
    </source>
</evidence>
<evidence type="ECO:0000256" key="3">
    <source>
        <dbReference type="ARBA" id="ARBA00022475"/>
    </source>
</evidence>
<feature type="transmembrane region" description="Helical" evidence="8">
    <location>
        <begin position="20"/>
        <end position="41"/>
    </location>
</feature>
<dbReference type="GO" id="GO:0005886">
    <property type="term" value="C:plasma membrane"/>
    <property type="evidence" value="ECO:0007669"/>
    <property type="project" value="UniProtKB-SubCell"/>
</dbReference>
<dbReference type="InterPro" id="IPR003400">
    <property type="entry name" value="ExbD"/>
</dbReference>
<evidence type="ECO:0000256" key="5">
    <source>
        <dbReference type="ARBA" id="ARBA00022989"/>
    </source>
</evidence>
<evidence type="ECO:0000256" key="6">
    <source>
        <dbReference type="ARBA" id="ARBA00023136"/>
    </source>
</evidence>
<dbReference type="PANTHER" id="PTHR30558">
    <property type="entry name" value="EXBD MEMBRANE COMPONENT OF PMF-DRIVEN MACROMOLECULE IMPORT SYSTEM"/>
    <property type="match status" value="1"/>
</dbReference>
<sequence>MLNTSNGLLPAKKSRNSDDNMIPLINIVFLLLIFFMVAGQIRAMPDASLKLPKAELSKPESSDTIRLEVSADGQMRLNGEAVDNSTLESWLQEQQDPHSLAIALFADQQTRAADLEPALTLLRQFAPGSLRLYAEMPADSDLPAATLPADSSATAEGVPHA</sequence>
<keyword evidence="7" id="KW-0813">Transport</keyword>
<proteinExistence type="inferred from homology"/>
<protein>
    <submittedName>
        <fullName evidence="9">Biopolymer transporter ExbD</fullName>
    </submittedName>
</protein>
<dbReference type="RefSeq" id="WP_283175126.1">
    <property type="nucleotide sequence ID" value="NZ_JAPNOA010000058.1"/>
</dbReference>
<evidence type="ECO:0000313" key="9">
    <source>
        <dbReference type="EMBL" id="MCY0966919.1"/>
    </source>
</evidence>
<accession>A0A9X3EHN5</accession>
<dbReference type="Proteomes" id="UP001150830">
    <property type="component" value="Unassembled WGS sequence"/>
</dbReference>
<keyword evidence="10" id="KW-1185">Reference proteome</keyword>
<dbReference type="GO" id="GO:0022857">
    <property type="term" value="F:transmembrane transporter activity"/>
    <property type="evidence" value="ECO:0007669"/>
    <property type="project" value="InterPro"/>
</dbReference>
<comment type="caution">
    <text evidence="9">The sequence shown here is derived from an EMBL/GenBank/DDBJ whole genome shotgun (WGS) entry which is preliminary data.</text>
</comment>
<keyword evidence="7" id="KW-0653">Protein transport</keyword>
<evidence type="ECO:0000256" key="8">
    <source>
        <dbReference type="SAM" id="Phobius"/>
    </source>
</evidence>
<dbReference type="PANTHER" id="PTHR30558:SF3">
    <property type="entry name" value="BIOPOLYMER TRANSPORT PROTEIN EXBD-RELATED"/>
    <property type="match status" value="1"/>
</dbReference>
<keyword evidence="3" id="KW-1003">Cell membrane</keyword>
<dbReference type="AlphaFoldDB" id="A0A9X3EHN5"/>
<dbReference type="EMBL" id="JAPNOA010000058">
    <property type="protein sequence ID" value="MCY0966919.1"/>
    <property type="molecule type" value="Genomic_DNA"/>
</dbReference>
<evidence type="ECO:0000256" key="1">
    <source>
        <dbReference type="ARBA" id="ARBA00004162"/>
    </source>
</evidence>
<gene>
    <name evidence="9" type="ORF">OUO13_17210</name>
</gene>
<name>A0A9X3EHN5_9GAMM</name>
<keyword evidence="6 8" id="KW-0472">Membrane</keyword>
<comment type="similarity">
    <text evidence="2 7">Belongs to the ExbD/TolR family.</text>
</comment>
<organism evidence="9 10">
    <name type="scientific">Parathalassolituus penaei</name>
    <dbReference type="NCBI Taxonomy" id="2997323"/>
    <lineage>
        <taxon>Bacteria</taxon>
        <taxon>Pseudomonadati</taxon>
        <taxon>Pseudomonadota</taxon>
        <taxon>Gammaproteobacteria</taxon>
        <taxon>Oceanospirillales</taxon>
        <taxon>Oceanospirillaceae</taxon>
        <taxon>Parathalassolituus</taxon>
    </lineage>
</organism>
<keyword evidence="5 8" id="KW-1133">Transmembrane helix</keyword>
<comment type="subcellular location">
    <subcellularLocation>
        <location evidence="1">Cell membrane</location>
        <topology evidence="1">Single-pass membrane protein</topology>
    </subcellularLocation>
    <subcellularLocation>
        <location evidence="7">Cell membrane</location>
        <topology evidence="7">Single-pass type II membrane protein</topology>
    </subcellularLocation>
</comment>
<dbReference type="GO" id="GO:0015031">
    <property type="term" value="P:protein transport"/>
    <property type="evidence" value="ECO:0007669"/>
    <property type="project" value="UniProtKB-KW"/>
</dbReference>
<reference evidence="9" key="1">
    <citation type="submission" date="2022-11" db="EMBL/GenBank/DDBJ databases">
        <title>Parathalassolutuus dongxingensis gen. nov., sp. nov., a novel member of family Oceanospirillaceae isolated from a coastal shrimp pond in Guangxi, China.</title>
        <authorList>
            <person name="Chen H."/>
        </authorList>
    </citation>
    <scope>NUCLEOTIDE SEQUENCE</scope>
    <source>
        <strain evidence="9">G-43</strain>
    </source>
</reference>